<dbReference type="HOGENOM" id="CLU_2487661_0_0_1"/>
<reference evidence="2" key="1">
    <citation type="journal article" date="2012" name="Nat. Biotechnol.">
        <title>Reference genome sequence of the model plant Setaria.</title>
        <authorList>
            <person name="Bennetzen J.L."/>
            <person name="Schmutz J."/>
            <person name="Wang H."/>
            <person name="Percifield R."/>
            <person name="Hawkins J."/>
            <person name="Pontaroli A.C."/>
            <person name="Estep M."/>
            <person name="Feng L."/>
            <person name="Vaughn J.N."/>
            <person name="Grimwood J."/>
            <person name="Jenkins J."/>
            <person name="Barry K."/>
            <person name="Lindquist E."/>
            <person name="Hellsten U."/>
            <person name="Deshpande S."/>
            <person name="Wang X."/>
            <person name="Wu X."/>
            <person name="Mitros T."/>
            <person name="Triplett J."/>
            <person name="Yang X."/>
            <person name="Ye C.Y."/>
            <person name="Mauro-Herrera M."/>
            <person name="Wang L."/>
            <person name="Li P."/>
            <person name="Sharma M."/>
            <person name="Sharma R."/>
            <person name="Ronald P.C."/>
            <person name="Panaud O."/>
            <person name="Kellogg E.A."/>
            <person name="Brutnell T.P."/>
            <person name="Doust A.N."/>
            <person name="Tuskan G.A."/>
            <person name="Rokhsar D."/>
            <person name="Devos K.M."/>
        </authorList>
    </citation>
    <scope>NUCLEOTIDE SEQUENCE [LARGE SCALE GENOMIC DNA]</scope>
    <source>
        <strain evidence="2">cv. Yugu1</strain>
    </source>
</reference>
<keyword evidence="2" id="KW-1185">Reference proteome</keyword>
<dbReference type="AlphaFoldDB" id="K3XU04"/>
<reference evidence="1" key="2">
    <citation type="submission" date="2018-08" db="UniProtKB">
        <authorList>
            <consortium name="EnsemblPlants"/>
        </authorList>
    </citation>
    <scope>IDENTIFICATION</scope>
    <source>
        <strain evidence="1">Yugu1</strain>
    </source>
</reference>
<dbReference type="Proteomes" id="UP000004995">
    <property type="component" value="Unassembled WGS sequence"/>
</dbReference>
<organism evidence="1 2">
    <name type="scientific">Setaria italica</name>
    <name type="common">Foxtail millet</name>
    <name type="synonym">Panicum italicum</name>
    <dbReference type="NCBI Taxonomy" id="4555"/>
    <lineage>
        <taxon>Eukaryota</taxon>
        <taxon>Viridiplantae</taxon>
        <taxon>Streptophyta</taxon>
        <taxon>Embryophyta</taxon>
        <taxon>Tracheophyta</taxon>
        <taxon>Spermatophyta</taxon>
        <taxon>Magnoliopsida</taxon>
        <taxon>Liliopsida</taxon>
        <taxon>Poales</taxon>
        <taxon>Poaceae</taxon>
        <taxon>PACMAD clade</taxon>
        <taxon>Panicoideae</taxon>
        <taxon>Panicodae</taxon>
        <taxon>Paniceae</taxon>
        <taxon>Cenchrinae</taxon>
        <taxon>Setaria</taxon>
    </lineage>
</organism>
<accession>K3XU04</accession>
<name>K3XU04_SETIT</name>
<proteinExistence type="predicted"/>
<evidence type="ECO:0000313" key="2">
    <source>
        <dbReference type="Proteomes" id="UP000004995"/>
    </source>
</evidence>
<dbReference type="Gramene" id="KQL06333">
    <property type="protein sequence ID" value="KQL06333"/>
    <property type="gene ID" value="SETIT_005411mg"/>
</dbReference>
<protein>
    <submittedName>
        <fullName evidence="1">Uncharacterized protein</fullName>
    </submittedName>
</protein>
<evidence type="ECO:0000313" key="1">
    <source>
        <dbReference type="EnsemblPlants" id="KQL06333"/>
    </source>
</evidence>
<sequence length="87" mass="9577">MSTLTISSIVGLLLLSSRHEKAIFTIAIACSVSKWPCNLSSTISLTFPEDRICLASWTNSRKSICLSFNIMPFETLIPVKISRSTTP</sequence>
<dbReference type="InParanoid" id="K3XU04"/>
<dbReference type="EnsemblPlants" id="KQL06333">
    <property type="protein sequence ID" value="KQL06333"/>
    <property type="gene ID" value="SETIT_005411mg"/>
</dbReference>
<dbReference type="EMBL" id="AGNK02003243">
    <property type="status" value="NOT_ANNOTATED_CDS"/>
    <property type="molecule type" value="Genomic_DNA"/>
</dbReference>